<evidence type="ECO:0000256" key="1">
    <source>
        <dbReference type="SAM" id="Coils"/>
    </source>
</evidence>
<organism evidence="3 4">
    <name type="scientific">Lolium multiflorum</name>
    <name type="common">Italian ryegrass</name>
    <name type="synonym">Lolium perenne subsp. multiflorum</name>
    <dbReference type="NCBI Taxonomy" id="4521"/>
    <lineage>
        <taxon>Eukaryota</taxon>
        <taxon>Viridiplantae</taxon>
        <taxon>Streptophyta</taxon>
        <taxon>Embryophyta</taxon>
        <taxon>Tracheophyta</taxon>
        <taxon>Spermatophyta</taxon>
        <taxon>Magnoliopsida</taxon>
        <taxon>Liliopsida</taxon>
        <taxon>Poales</taxon>
        <taxon>Poaceae</taxon>
        <taxon>BOP clade</taxon>
        <taxon>Pooideae</taxon>
        <taxon>Poodae</taxon>
        <taxon>Poeae</taxon>
        <taxon>Poeae Chloroplast Group 2 (Poeae type)</taxon>
        <taxon>Loliodinae</taxon>
        <taxon>Loliinae</taxon>
        <taxon>Lolium</taxon>
    </lineage>
</organism>
<name>A0AAD8S0R7_LOLMU</name>
<feature type="coiled-coil region" evidence="1">
    <location>
        <begin position="217"/>
        <end position="255"/>
    </location>
</feature>
<dbReference type="AlphaFoldDB" id="A0AAD8S0R7"/>
<keyword evidence="4" id="KW-1185">Reference proteome</keyword>
<dbReference type="Proteomes" id="UP001231189">
    <property type="component" value="Unassembled WGS sequence"/>
</dbReference>
<evidence type="ECO:0000313" key="4">
    <source>
        <dbReference type="Proteomes" id="UP001231189"/>
    </source>
</evidence>
<dbReference type="PANTHER" id="PTHR33165">
    <property type="entry name" value="F-BOX DOMAIN CONTAINING PROTEIN-LIKE-RELATED"/>
    <property type="match status" value="1"/>
</dbReference>
<dbReference type="InterPro" id="IPR005174">
    <property type="entry name" value="KIB1-4_b-propeller"/>
</dbReference>
<reference evidence="3" key="1">
    <citation type="submission" date="2023-07" db="EMBL/GenBank/DDBJ databases">
        <title>A chromosome-level genome assembly of Lolium multiflorum.</title>
        <authorList>
            <person name="Chen Y."/>
            <person name="Copetti D."/>
            <person name="Kolliker R."/>
            <person name="Studer B."/>
        </authorList>
    </citation>
    <scope>NUCLEOTIDE SEQUENCE</scope>
    <source>
        <strain evidence="3">02402/16</strain>
        <tissue evidence="3">Leaf</tissue>
    </source>
</reference>
<dbReference type="PANTHER" id="PTHR33165:SF81">
    <property type="entry name" value="F-BOX DOMAIN-CONTAINING PROTEIN"/>
    <property type="match status" value="1"/>
</dbReference>
<keyword evidence="1" id="KW-0175">Coiled coil</keyword>
<evidence type="ECO:0000259" key="2">
    <source>
        <dbReference type="Pfam" id="PF03478"/>
    </source>
</evidence>
<protein>
    <recommendedName>
        <fullName evidence="2">KIB1-4 beta-propeller domain-containing protein</fullName>
    </recommendedName>
</protein>
<gene>
    <name evidence="3" type="ORF">QYE76_061461</name>
</gene>
<evidence type="ECO:0000313" key="3">
    <source>
        <dbReference type="EMBL" id="KAK1643656.1"/>
    </source>
</evidence>
<dbReference type="Pfam" id="PF03478">
    <property type="entry name" value="Beta-prop_KIB1-4"/>
    <property type="match status" value="1"/>
</dbReference>
<sequence length="696" mass="80671">MGHGLHEYTRRHGGNKMPIEFTAGVRRPKDYVQSAKLSNEVGIHIREKMPLATHWTQYKKDETLKHVIPHAISTVAGKFNMDKNDEVAQDVCTDMLQVSIRQFRYRLKKEYWPKIKNLTLEQAYLKKPDHVEEKSWKELVKRWFDEKYQFILLSYTVYNASSEREKPIHHCNKAHSYQDWASQQVPGSLLSQLHASESYNKDWQIKSRTPQAAETYHSEMQARLQEQDEKFEEIRKKQEEELEAVKKAQEEKTLAYEKRLTEMDACAERLLAGDVADYIRFRAVCTLWRHYCADPRRYGDHRFYPRHWIMLQENLMPRHRRRFLNIATGKCIRVDLPELHDHDTLAPTPEGLIVLHKATHVRLLNPLTRHLVELPPVTTLLSAYGLSTLSDQNFKIFPFHKAWGSGVASDSTSFVLCFAKHGILGITKPGDQRWKVIQFRCENRRYATPLMFSGRFYHVTEGNLMVLETGVDHTPQFEVAAQLPIALLNSPLLSTMHLVDNNGELMLVHRFVSCSMRYKVYRLGLKKKTLYRVKSFNGRALFLGMPCSFSVSTSVFPSIRDHTIYLCYDFDERDDKKIESYCLQDRSTGRANYILDRSLAWPHRVAPHSLVDCLSLCNTFGLCSRYLASLIDEVSSRFRCAKGPTPYTSSYCYKSKAELPSVYPPAPFSLPHPFRDGEVPPEAISIDATVSIMLRE</sequence>
<proteinExistence type="predicted"/>
<feature type="domain" description="KIB1-4 beta-propeller" evidence="2">
    <location>
        <begin position="323"/>
        <end position="575"/>
    </location>
</feature>
<dbReference type="EMBL" id="JAUUTY010000004">
    <property type="protein sequence ID" value="KAK1643656.1"/>
    <property type="molecule type" value="Genomic_DNA"/>
</dbReference>
<comment type="caution">
    <text evidence="3">The sequence shown here is derived from an EMBL/GenBank/DDBJ whole genome shotgun (WGS) entry which is preliminary data.</text>
</comment>
<accession>A0AAD8S0R7</accession>